<name>A0ABP0S831_9DINO</name>
<gene>
    <name evidence="1" type="ORF">CCMP2556_LOCUS50546</name>
</gene>
<accession>A0ABP0S831</accession>
<evidence type="ECO:0008006" key="3">
    <source>
        <dbReference type="Google" id="ProtNLM"/>
    </source>
</evidence>
<comment type="caution">
    <text evidence="1">The sequence shown here is derived from an EMBL/GenBank/DDBJ whole genome shotgun (WGS) entry which is preliminary data.</text>
</comment>
<organism evidence="1 2">
    <name type="scientific">Durusdinium trenchii</name>
    <dbReference type="NCBI Taxonomy" id="1381693"/>
    <lineage>
        <taxon>Eukaryota</taxon>
        <taxon>Sar</taxon>
        <taxon>Alveolata</taxon>
        <taxon>Dinophyceae</taxon>
        <taxon>Suessiales</taxon>
        <taxon>Symbiodiniaceae</taxon>
        <taxon>Durusdinium</taxon>
    </lineage>
</organism>
<reference evidence="1 2" key="1">
    <citation type="submission" date="2024-02" db="EMBL/GenBank/DDBJ databases">
        <authorList>
            <person name="Chen Y."/>
            <person name="Shah S."/>
            <person name="Dougan E. K."/>
            <person name="Thang M."/>
            <person name="Chan C."/>
        </authorList>
    </citation>
    <scope>NUCLEOTIDE SEQUENCE [LARGE SCALE GENOMIC DNA]</scope>
</reference>
<protein>
    <recommendedName>
        <fullName evidence="3">HTH La-type RNA-binding domain-containing protein</fullName>
    </recommendedName>
</protein>
<proteinExistence type="predicted"/>
<dbReference type="EMBL" id="CAXAMN010027117">
    <property type="protein sequence ID" value="CAK9108498.1"/>
    <property type="molecule type" value="Genomic_DNA"/>
</dbReference>
<keyword evidence="2" id="KW-1185">Reference proteome</keyword>
<evidence type="ECO:0000313" key="1">
    <source>
        <dbReference type="EMBL" id="CAK9108498.1"/>
    </source>
</evidence>
<evidence type="ECO:0000313" key="2">
    <source>
        <dbReference type="Proteomes" id="UP001642484"/>
    </source>
</evidence>
<dbReference type="Proteomes" id="UP001642484">
    <property type="component" value="Unassembled WGS sequence"/>
</dbReference>
<sequence length="244" mass="27568">MKAASVEYCRSRVDPDDQGDLAPVGTRGDLTGRSVEVMDADGWVPLTELLSLDDFVDFAAADVREVVKESYSKDQPRFECREQGGRLEIRALHKRAAVRFSKGNRMEWRKRASSPEPPLVESPFEEAIPVPAKRNKMRGAVASATEHFDISEECTKDDPGDLPDGLSSSHVEWVRFELSEGVFAWWCTRDDGSEDGFVEMNPEPWSLVTPTQVQELERPCWINGEDGEYFFISPQDTPDESEHR</sequence>